<evidence type="ECO:0000313" key="1">
    <source>
        <dbReference type="EMBL" id="JAH05686.1"/>
    </source>
</evidence>
<dbReference type="AlphaFoldDB" id="A0A0E9PM22"/>
<accession>A0A0E9PM22</accession>
<reference evidence="1" key="1">
    <citation type="submission" date="2014-11" db="EMBL/GenBank/DDBJ databases">
        <authorList>
            <person name="Amaro Gonzalez C."/>
        </authorList>
    </citation>
    <scope>NUCLEOTIDE SEQUENCE</scope>
</reference>
<dbReference type="EMBL" id="GBXM01102891">
    <property type="protein sequence ID" value="JAH05686.1"/>
    <property type="molecule type" value="Transcribed_RNA"/>
</dbReference>
<sequence length="104" mass="11797">MLWTHKIMDRHWLCEQENPLAMSEMLRWECCVFRVGKQLIRICDDVSDGLTQQRGIWAIKPASCYCAECLSLDNVHIVKTDLSVGQAVVAQVIGNLLQACSFTL</sequence>
<reference evidence="1" key="2">
    <citation type="journal article" date="2015" name="Fish Shellfish Immunol.">
        <title>Early steps in the European eel (Anguilla anguilla)-Vibrio vulnificus interaction in the gills: Role of the RtxA13 toxin.</title>
        <authorList>
            <person name="Callol A."/>
            <person name="Pajuelo D."/>
            <person name="Ebbesson L."/>
            <person name="Teles M."/>
            <person name="MacKenzie S."/>
            <person name="Amaro C."/>
        </authorList>
    </citation>
    <scope>NUCLEOTIDE SEQUENCE</scope>
</reference>
<organism evidence="1">
    <name type="scientific">Anguilla anguilla</name>
    <name type="common">European freshwater eel</name>
    <name type="synonym">Muraena anguilla</name>
    <dbReference type="NCBI Taxonomy" id="7936"/>
    <lineage>
        <taxon>Eukaryota</taxon>
        <taxon>Metazoa</taxon>
        <taxon>Chordata</taxon>
        <taxon>Craniata</taxon>
        <taxon>Vertebrata</taxon>
        <taxon>Euteleostomi</taxon>
        <taxon>Actinopterygii</taxon>
        <taxon>Neopterygii</taxon>
        <taxon>Teleostei</taxon>
        <taxon>Anguilliformes</taxon>
        <taxon>Anguillidae</taxon>
        <taxon>Anguilla</taxon>
    </lineage>
</organism>
<protein>
    <submittedName>
        <fullName evidence="1">Uncharacterized protein</fullName>
    </submittedName>
</protein>
<proteinExistence type="predicted"/>
<name>A0A0E9PM22_ANGAN</name>